<gene>
    <name evidence="1" type="ORF">TPC1_30961</name>
</gene>
<name>A0A146K157_9EUKA</name>
<dbReference type="AlphaFoldDB" id="A0A146K157"/>
<accession>A0A146K157</accession>
<evidence type="ECO:0000313" key="1">
    <source>
        <dbReference type="EMBL" id="JAP89544.1"/>
    </source>
</evidence>
<organism evidence="1">
    <name type="scientific">Trepomonas sp. PC1</name>
    <dbReference type="NCBI Taxonomy" id="1076344"/>
    <lineage>
        <taxon>Eukaryota</taxon>
        <taxon>Metamonada</taxon>
        <taxon>Diplomonadida</taxon>
        <taxon>Hexamitidae</taxon>
        <taxon>Hexamitinae</taxon>
        <taxon>Trepomonas</taxon>
    </lineage>
</organism>
<protein>
    <submittedName>
        <fullName evidence="1">Uncharacterized protein</fullName>
    </submittedName>
</protein>
<sequence>FESIQEGILELKKLMQELKTTASLDRKFVDEIKDKCKLFTVKGRQNEFFCFMHNCNSTKQQKSTSKNNCKCYITYKHQTWKTAKENGINVLLNKKGDQIQLDNDKQYVHYYKVHNDHDYEGGLKENQITIVKPCYPFTPNQVKFPPEAEKLIFQKLTAENGMMDMDAFYTEYNNQLFSCPTKKQFYQKCYRILKKYKIQECLSSFMEKYKDQVIFEEFEGTASCPPFAAVINRKQLEFYKRKQPYSPIFCDFTFGTLQRQRFSIHIVLAQDFDTGLTYQLAAVVFFETDKNKATENAITTKASVLLS</sequence>
<proteinExistence type="predicted"/>
<reference evidence="1" key="1">
    <citation type="submission" date="2015-07" db="EMBL/GenBank/DDBJ databases">
        <title>Adaptation to a free-living lifestyle via gene acquisitions in the diplomonad Trepomonas sp. PC1.</title>
        <authorList>
            <person name="Xu F."/>
            <person name="Jerlstrom-Hultqvist J."/>
            <person name="Kolisko M."/>
            <person name="Simpson A.G.B."/>
            <person name="Roger A.J."/>
            <person name="Svard S.G."/>
            <person name="Andersson J.O."/>
        </authorList>
    </citation>
    <scope>NUCLEOTIDE SEQUENCE</scope>
    <source>
        <strain evidence="1">PC1</strain>
    </source>
</reference>
<dbReference type="EMBL" id="GDID01007062">
    <property type="protein sequence ID" value="JAP89544.1"/>
    <property type="molecule type" value="Transcribed_RNA"/>
</dbReference>
<feature type="non-terminal residue" evidence="1">
    <location>
        <position position="1"/>
    </location>
</feature>